<organism evidence="2 3">
    <name type="scientific">Candolleomyces aberdarensis</name>
    <dbReference type="NCBI Taxonomy" id="2316362"/>
    <lineage>
        <taxon>Eukaryota</taxon>
        <taxon>Fungi</taxon>
        <taxon>Dikarya</taxon>
        <taxon>Basidiomycota</taxon>
        <taxon>Agaricomycotina</taxon>
        <taxon>Agaricomycetes</taxon>
        <taxon>Agaricomycetidae</taxon>
        <taxon>Agaricales</taxon>
        <taxon>Agaricineae</taxon>
        <taxon>Psathyrellaceae</taxon>
        <taxon>Candolleomyces</taxon>
    </lineage>
</organism>
<sequence length="150" mass="17455">MLRSQAQNIDDCLSKLHEIILTCSTRGLRNVTSEETRKRVEEYVKAEKAHRRLEKDKRNELFILRYNPKDICNTSFSKYKQMKVKDRKAEAKRARAEKRPRSSEPFSEWDKEGPSSSTLRGDAFLLGEVQADVSSIKKELVKQCTDYAKL</sequence>
<reference evidence="2 3" key="1">
    <citation type="submission" date="2019-01" db="EMBL/GenBank/DDBJ databases">
        <title>Draft genome sequence of Psathyrella aberdarensis IHI B618.</title>
        <authorList>
            <person name="Buettner E."/>
            <person name="Kellner H."/>
        </authorList>
    </citation>
    <scope>NUCLEOTIDE SEQUENCE [LARGE SCALE GENOMIC DNA]</scope>
    <source>
        <strain evidence="2 3">IHI B618</strain>
    </source>
</reference>
<protein>
    <submittedName>
        <fullName evidence="2">Uncharacterized protein</fullName>
    </submittedName>
</protein>
<evidence type="ECO:0000256" key="1">
    <source>
        <dbReference type="SAM" id="MobiDB-lite"/>
    </source>
</evidence>
<gene>
    <name evidence="2" type="ORF">EST38_g6486</name>
</gene>
<proteinExistence type="predicted"/>
<dbReference type="EMBL" id="SDEE01000206">
    <property type="protein sequence ID" value="RXW19367.1"/>
    <property type="molecule type" value="Genomic_DNA"/>
</dbReference>
<evidence type="ECO:0000313" key="3">
    <source>
        <dbReference type="Proteomes" id="UP000290288"/>
    </source>
</evidence>
<evidence type="ECO:0000313" key="2">
    <source>
        <dbReference type="EMBL" id="RXW19367.1"/>
    </source>
</evidence>
<accession>A0A4Q2DHJ8</accession>
<dbReference type="AlphaFoldDB" id="A0A4Q2DHJ8"/>
<dbReference type="Proteomes" id="UP000290288">
    <property type="component" value="Unassembled WGS sequence"/>
</dbReference>
<feature type="compositionally biased region" description="Basic and acidic residues" evidence="1">
    <location>
        <begin position="87"/>
        <end position="113"/>
    </location>
</feature>
<feature type="non-terminal residue" evidence="2">
    <location>
        <position position="150"/>
    </location>
</feature>
<comment type="caution">
    <text evidence="2">The sequence shown here is derived from an EMBL/GenBank/DDBJ whole genome shotgun (WGS) entry which is preliminary data.</text>
</comment>
<name>A0A4Q2DHJ8_9AGAR</name>
<feature type="region of interest" description="Disordered" evidence="1">
    <location>
        <begin position="87"/>
        <end position="118"/>
    </location>
</feature>
<dbReference type="OrthoDB" id="270639at2759"/>
<keyword evidence="3" id="KW-1185">Reference proteome</keyword>